<dbReference type="GO" id="GO:0004621">
    <property type="term" value="F:glycosylphosphatidylinositol phospholipase D activity"/>
    <property type="evidence" value="ECO:0007669"/>
    <property type="project" value="UniProtKB-EC"/>
</dbReference>
<dbReference type="InterPro" id="IPR013517">
    <property type="entry name" value="FG-GAP"/>
</dbReference>
<dbReference type="InterPro" id="IPR028994">
    <property type="entry name" value="Integrin_alpha_N"/>
</dbReference>
<keyword evidence="8" id="KW-0378">Hydrolase</keyword>
<evidence type="ECO:0000256" key="6">
    <source>
        <dbReference type="ARBA" id="ARBA00022729"/>
    </source>
</evidence>
<evidence type="ECO:0000256" key="3">
    <source>
        <dbReference type="ARBA" id="ARBA00012284"/>
    </source>
</evidence>
<evidence type="ECO:0000256" key="1">
    <source>
        <dbReference type="ARBA" id="ARBA00004613"/>
    </source>
</evidence>
<accession>A0AAW2YKQ4</accession>
<keyword evidence="9" id="KW-0325">Glycoprotein</keyword>
<evidence type="ECO:0000259" key="13">
    <source>
        <dbReference type="Pfam" id="PF00882"/>
    </source>
</evidence>
<dbReference type="InterPro" id="IPR001028">
    <property type="entry name" value="Gprt_PLipase_D"/>
</dbReference>
<gene>
    <name evidence="14" type="ORF">AKO1_013503</name>
</gene>
<evidence type="ECO:0000313" key="15">
    <source>
        <dbReference type="Proteomes" id="UP001431209"/>
    </source>
</evidence>
<sequence>MGEESEAAHWPPFINAFAKHIRASYKQPYTQEQEKVVSFLFGMTSHYMADVLWHGLADVENGFINVDAALNFHGDYSSAHSNCDTGGDVVSIYENDRDQIVYEQQGYNVTFSVLAKCTLELYVGDIVERWADKLLLKFASESPFLMEQFESYHIGGIDDMATRTEWEWNDLVTALETDSNFTSNNNANSNHFHKNYFDTPQSEYHKAFVKRILKPKIKMTPEGGIEIHLENKHILQSIINHHQQPNNNNNNALTTLFSIPKQYAYTGHSLSKILNTNHILIGSYGVSFKGSSQSGQVDLINTKNQITLSTHAGQKEYSRFGYAVCTLDINHDGHMDMIISSPSHDSKQHKYYTQGEVHIYLGSSNSSFPSKPNWKIQITFNSTLAELYMGTQLATGDLNGDGKLDLIVSCPYAHVDSKKQTGLVYVFNSSPEWNHDGSDGMEKIKSFENANYKFHGADAHHLFGTHVLWVESQKWLMIGAPYDSSDGQIRGQGKLNVYKVIGDDYKLAFSIVGFEEFDRIGFEFDVGQPWGISNAELPILALSAITRTTKQIYESKNFLGGSVMLIDLNRLDVNSGIEFNLNDIHHAIVTQFNSDQMFSRLGFKIGFADLNHDGIDDLYMTEPYRNTQAGHASGALYVWKGSSDFPRGQVWNCSASANQSIMFNVPRSKFGSDVIAVDVDGDGKQELIVSAPRETREFRYQGAVYVVKINI</sequence>
<evidence type="ECO:0000256" key="11">
    <source>
        <dbReference type="ARBA" id="ARBA00093237"/>
    </source>
</evidence>
<dbReference type="EC" id="3.1.4.50" evidence="3"/>
<dbReference type="AlphaFoldDB" id="A0AAW2YKQ4"/>
<keyword evidence="7" id="KW-0677">Repeat</keyword>
<dbReference type="InterPro" id="IPR029002">
    <property type="entry name" value="PLPC/GPLD1"/>
</dbReference>
<dbReference type="InterPro" id="IPR013519">
    <property type="entry name" value="Int_alpha_beta-p"/>
</dbReference>
<feature type="domain" description="Phospholipase C/D" evidence="13">
    <location>
        <begin position="8"/>
        <end position="120"/>
    </location>
</feature>
<feature type="repeat" description="FG-GAP" evidence="12">
    <location>
        <begin position="305"/>
        <end position="369"/>
    </location>
</feature>
<evidence type="ECO:0000256" key="9">
    <source>
        <dbReference type="ARBA" id="ARBA00023180"/>
    </source>
</evidence>
<evidence type="ECO:0000256" key="5">
    <source>
        <dbReference type="ARBA" id="ARBA00022525"/>
    </source>
</evidence>
<keyword evidence="6" id="KW-0732">Signal</keyword>
<reference evidence="14 15" key="1">
    <citation type="submission" date="2024-03" db="EMBL/GenBank/DDBJ databases">
        <title>The Acrasis kona genome and developmental transcriptomes reveal deep origins of eukaryotic multicellular pathways.</title>
        <authorList>
            <person name="Sheikh S."/>
            <person name="Fu C.-J."/>
            <person name="Brown M.W."/>
            <person name="Baldauf S.L."/>
        </authorList>
    </citation>
    <scope>NUCLEOTIDE SEQUENCE [LARGE SCALE GENOMIC DNA]</scope>
    <source>
        <strain evidence="14 15">ATCC MYA-3509</strain>
    </source>
</reference>
<name>A0AAW2YKQ4_9EUKA</name>
<dbReference type="GO" id="GO:0031012">
    <property type="term" value="C:extracellular matrix"/>
    <property type="evidence" value="ECO:0007669"/>
    <property type="project" value="TreeGrafter"/>
</dbReference>
<evidence type="ECO:0000256" key="8">
    <source>
        <dbReference type="ARBA" id="ARBA00022801"/>
    </source>
</evidence>
<dbReference type="PROSITE" id="PS51470">
    <property type="entry name" value="FG_GAP"/>
    <property type="match status" value="3"/>
</dbReference>
<evidence type="ECO:0000256" key="2">
    <source>
        <dbReference type="ARBA" id="ARBA00008652"/>
    </source>
</evidence>
<dbReference type="Gene3D" id="2.130.10.130">
    <property type="entry name" value="Integrin alpha, N-terminal"/>
    <property type="match status" value="2"/>
</dbReference>
<protein>
    <recommendedName>
        <fullName evidence="4">Phosphatidylinositol-glycan-specific phospholipase D</fullName>
        <ecNumber evidence="3">3.1.4.50</ecNumber>
    </recommendedName>
    <alternativeName>
        <fullName evidence="10">Glycosyl-phosphatidylinositol-specific phospholipase D</fullName>
    </alternativeName>
</protein>
<keyword evidence="5" id="KW-0964">Secreted</keyword>
<dbReference type="SUPFAM" id="SSF69318">
    <property type="entry name" value="Integrin alpha N-terminal domain"/>
    <property type="match status" value="2"/>
</dbReference>
<dbReference type="EMBL" id="JAOPGA020000221">
    <property type="protein sequence ID" value="KAL0477709.1"/>
    <property type="molecule type" value="Genomic_DNA"/>
</dbReference>
<dbReference type="GO" id="GO:0005615">
    <property type="term" value="C:extracellular space"/>
    <property type="evidence" value="ECO:0007669"/>
    <property type="project" value="TreeGrafter"/>
</dbReference>
<dbReference type="Pfam" id="PF00882">
    <property type="entry name" value="Zn_dep_PLPC"/>
    <property type="match status" value="1"/>
</dbReference>
<evidence type="ECO:0000256" key="10">
    <source>
        <dbReference type="ARBA" id="ARBA00029753"/>
    </source>
</evidence>
<dbReference type="PANTHER" id="PTHR23221:SF7">
    <property type="entry name" value="PHOSPHATIDYLINOSITOL-GLYCAN-SPECIFIC PHOSPHOLIPASE D"/>
    <property type="match status" value="1"/>
</dbReference>
<comment type="catalytic activity">
    <reaction evidence="11">
        <text>a 6-(alpha-D-glucosaminyl)-1-(1,2-diacyl-sn-glycero-3-phospho)-1D-myo-inositol + H2O = 6-(alpha-D-glucosaminyl)-1D-myo-inositol + a 1,2-diacyl-sn-glycero-3-phosphate + H(+)</text>
        <dbReference type="Rhea" id="RHEA:10832"/>
        <dbReference type="ChEBI" id="CHEBI:15377"/>
        <dbReference type="ChEBI" id="CHEBI:15378"/>
        <dbReference type="ChEBI" id="CHEBI:57997"/>
        <dbReference type="ChEBI" id="CHEBI:58608"/>
        <dbReference type="ChEBI" id="CHEBI:58700"/>
        <dbReference type="EC" id="3.1.4.50"/>
    </reaction>
</comment>
<dbReference type="Proteomes" id="UP001431209">
    <property type="component" value="Unassembled WGS sequence"/>
</dbReference>
<comment type="caution">
    <text evidence="14">The sequence shown here is derived from an EMBL/GenBank/DDBJ whole genome shotgun (WGS) entry which is preliminary data.</text>
</comment>
<feature type="repeat" description="FG-GAP" evidence="12">
    <location>
        <begin position="656"/>
        <end position="711"/>
    </location>
</feature>
<dbReference type="SMART" id="SM00191">
    <property type="entry name" value="Int_alpha"/>
    <property type="match status" value="4"/>
</dbReference>
<proteinExistence type="inferred from homology"/>
<organism evidence="14 15">
    <name type="scientific">Acrasis kona</name>
    <dbReference type="NCBI Taxonomy" id="1008807"/>
    <lineage>
        <taxon>Eukaryota</taxon>
        <taxon>Discoba</taxon>
        <taxon>Heterolobosea</taxon>
        <taxon>Tetramitia</taxon>
        <taxon>Eutetramitia</taxon>
        <taxon>Acrasidae</taxon>
        <taxon>Acrasis</taxon>
    </lineage>
</organism>
<keyword evidence="15" id="KW-1185">Reference proteome</keyword>
<comment type="similarity">
    <text evidence="2">Belongs to the GPLD1 family.</text>
</comment>
<feature type="repeat" description="FG-GAP" evidence="12">
    <location>
        <begin position="377"/>
        <end position="436"/>
    </location>
</feature>
<comment type="subcellular location">
    <subcellularLocation>
        <location evidence="1">Secreted</location>
    </subcellularLocation>
</comment>
<dbReference type="PANTHER" id="PTHR23221">
    <property type="entry name" value="GLYCOSYLPHOSPHATIDYLINOSITOL PHOSPHOLIPASE D"/>
    <property type="match status" value="1"/>
</dbReference>
<evidence type="ECO:0000256" key="7">
    <source>
        <dbReference type="ARBA" id="ARBA00022737"/>
    </source>
</evidence>
<evidence type="ECO:0000256" key="12">
    <source>
        <dbReference type="PROSITE-ProRule" id="PRU00803"/>
    </source>
</evidence>
<dbReference type="PRINTS" id="PR00718">
    <property type="entry name" value="PHPHLIPASED"/>
</dbReference>
<evidence type="ECO:0000256" key="4">
    <source>
        <dbReference type="ARBA" id="ARBA00015988"/>
    </source>
</evidence>
<dbReference type="Pfam" id="PF01839">
    <property type="entry name" value="FG-GAP"/>
    <property type="match status" value="4"/>
</dbReference>
<evidence type="ECO:0000313" key="14">
    <source>
        <dbReference type="EMBL" id="KAL0477709.1"/>
    </source>
</evidence>